<comment type="similarity">
    <text evidence="3">Belongs to the flagella basal body rod proteins family.</text>
</comment>
<evidence type="ECO:0000256" key="4">
    <source>
        <dbReference type="ARBA" id="ARBA00016244"/>
    </source>
</evidence>
<feature type="domain" description="Flagellar hook-associated protein FlgK helical" evidence="7">
    <location>
        <begin position="87"/>
        <end position="310"/>
    </location>
</feature>
<dbReference type="SUPFAM" id="SSF64518">
    <property type="entry name" value="Phase 1 flagellin"/>
    <property type="match status" value="1"/>
</dbReference>
<keyword evidence="8" id="KW-0969">Cilium</keyword>
<accession>A0AAE4AUL5</accession>
<dbReference type="InterPro" id="IPR053927">
    <property type="entry name" value="FlgK_helical"/>
</dbReference>
<comment type="subcellular location">
    <subcellularLocation>
        <location evidence="1">Bacterial flagellum</location>
    </subcellularLocation>
    <subcellularLocation>
        <location evidence="2">Secreted</location>
    </subcellularLocation>
</comment>
<dbReference type="EMBL" id="JAUSUL010000006">
    <property type="protein sequence ID" value="MDQ0317578.1"/>
    <property type="molecule type" value="Genomic_DNA"/>
</dbReference>
<protein>
    <recommendedName>
        <fullName evidence="4">Flagellar hook-associated protein 1</fullName>
    </recommendedName>
</protein>
<evidence type="ECO:0000256" key="3">
    <source>
        <dbReference type="ARBA" id="ARBA00009677"/>
    </source>
</evidence>
<keyword evidence="5" id="KW-0964">Secreted</keyword>
<organism evidence="8 9">
    <name type="scientific">Amorphus orientalis</name>
    <dbReference type="NCBI Taxonomy" id="649198"/>
    <lineage>
        <taxon>Bacteria</taxon>
        <taxon>Pseudomonadati</taxon>
        <taxon>Pseudomonadota</taxon>
        <taxon>Alphaproteobacteria</taxon>
        <taxon>Hyphomicrobiales</taxon>
        <taxon>Amorphaceae</taxon>
        <taxon>Amorphus</taxon>
    </lineage>
</organism>
<reference evidence="8" key="1">
    <citation type="submission" date="2023-07" db="EMBL/GenBank/DDBJ databases">
        <title>Genomic Encyclopedia of Type Strains, Phase IV (KMG-IV): sequencing the most valuable type-strain genomes for metagenomic binning, comparative biology and taxonomic classification.</title>
        <authorList>
            <person name="Goeker M."/>
        </authorList>
    </citation>
    <scope>NUCLEOTIDE SEQUENCE</scope>
    <source>
        <strain evidence="8">DSM 21202</strain>
    </source>
</reference>
<evidence type="ECO:0000313" key="8">
    <source>
        <dbReference type="EMBL" id="MDQ0317578.1"/>
    </source>
</evidence>
<dbReference type="GO" id="GO:0044780">
    <property type="term" value="P:bacterial-type flagellum assembly"/>
    <property type="evidence" value="ECO:0007669"/>
    <property type="project" value="InterPro"/>
</dbReference>
<dbReference type="NCBIfam" id="TIGR02492">
    <property type="entry name" value="flgK_ends"/>
    <property type="match status" value="1"/>
</dbReference>
<dbReference type="RefSeq" id="WP_306887502.1">
    <property type="nucleotide sequence ID" value="NZ_JAUSUL010000006.1"/>
</dbReference>
<dbReference type="PANTHER" id="PTHR30033">
    <property type="entry name" value="FLAGELLAR HOOK-ASSOCIATED PROTEIN 1"/>
    <property type="match status" value="1"/>
</dbReference>
<dbReference type="PANTHER" id="PTHR30033:SF1">
    <property type="entry name" value="FLAGELLAR HOOK-ASSOCIATED PROTEIN 1"/>
    <property type="match status" value="1"/>
</dbReference>
<dbReference type="GO" id="GO:0005198">
    <property type="term" value="F:structural molecule activity"/>
    <property type="evidence" value="ECO:0007669"/>
    <property type="project" value="InterPro"/>
</dbReference>
<evidence type="ECO:0000256" key="2">
    <source>
        <dbReference type="ARBA" id="ARBA00004613"/>
    </source>
</evidence>
<dbReference type="GO" id="GO:0009424">
    <property type="term" value="C:bacterial-type flagellum hook"/>
    <property type="evidence" value="ECO:0007669"/>
    <property type="project" value="InterPro"/>
</dbReference>
<evidence type="ECO:0000256" key="5">
    <source>
        <dbReference type="ARBA" id="ARBA00022525"/>
    </source>
</evidence>
<keyword evidence="9" id="KW-1185">Reference proteome</keyword>
<dbReference type="AlphaFoldDB" id="A0AAE4AUL5"/>
<keyword evidence="8" id="KW-0966">Cell projection</keyword>
<name>A0AAE4AUL5_9HYPH</name>
<dbReference type="GO" id="GO:0005576">
    <property type="term" value="C:extracellular region"/>
    <property type="evidence" value="ECO:0007669"/>
    <property type="project" value="UniProtKB-SubCell"/>
</dbReference>
<evidence type="ECO:0000256" key="1">
    <source>
        <dbReference type="ARBA" id="ARBA00004365"/>
    </source>
</evidence>
<dbReference type="Proteomes" id="UP001229244">
    <property type="component" value="Unassembled WGS sequence"/>
</dbReference>
<dbReference type="Pfam" id="PF22638">
    <property type="entry name" value="FlgK_D1"/>
    <property type="match status" value="1"/>
</dbReference>
<proteinExistence type="inferred from homology"/>
<evidence type="ECO:0000259" key="7">
    <source>
        <dbReference type="Pfam" id="PF22638"/>
    </source>
</evidence>
<keyword evidence="6" id="KW-0975">Bacterial flagellum</keyword>
<evidence type="ECO:0000256" key="6">
    <source>
        <dbReference type="ARBA" id="ARBA00023143"/>
    </source>
</evidence>
<comment type="caution">
    <text evidence="8">The sequence shown here is derived from an EMBL/GenBank/DDBJ whole genome shotgun (WGS) entry which is preliminary data.</text>
</comment>
<dbReference type="InterPro" id="IPR002371">
    <property type="entry name" value="FlgK"/>
</dbReference>
<sequence length="490" mass="51321">MSLSVALNTARSAIQSTTTQIATSGKNVAGADDPNYSRKVARTVTTDDGGARIAYVTRSNNSTLYTRMLNATSSQTAQSAVLDGLDRLATTVGDPESDLSPAAKIGQLSSALVEFANAPDDPLFGRNVVTSANDLATTLNDASALVDTIRTEADQDIGSSVARINKILADFEVVNEKIVSQSRNSADMTDLLDKRDALISSLSEEMGITVVNREKNDVVLYTDSGVTLFETHPRTVTFNQSTVLSPGVPGNAVLVDGVPVTGAGATMPLQSGRLVGLTQLRDDISNTFQRQLDETARGLITAFAETDQVGPPFDPDQPGLFTYTDTPTPGIPAGPPATPGLAGLLKVNPAADPNQGGSTARIRDGINGGDYTYNTTGAASYSARVSALVDGLDASQGFDPTTGLSSTSSVTEFAAESTSWIEGLRATTSRGVDQSTAILARSSEALSNATGVNLDEEYAMQLQFEQSYAASAKLIGLIDELYKTLLTIVR</sequence>
<evidence type="ECO:0000313" key="9">
    <source>
        <dbReference type="Proteomes" id="UP001229244"/>
    </source>
</evidence>
<gene>
    <name evidence="8" type="ORF">J2S73_004064</name>
</gene>
<keyword evidence="8" id="KW-0282">Flagellum</keyword>